<dbReference type="InterPro" id="IPR013656">
    <property type="entry name" value="PAS_4"/>
</dbReference>
<dbReference type="InterPro" id="IPR000700">
    <property type="entry name" value="PAS-assoc_C"/>
</dbReference>
<gene>
    <name evidence="4" type="ORF">H1W37_09430</name>
</gene>
<dbReference type="PROSITE" id="PS50883">
    <property type="entry name" value="EAL"/>
    <property type="match status" value="1"/>
</dbReference>
<dbReference type="AlphaFoldDB" id="A0A838XS31"/>
<feature type="domain" description="PAC" evidence="1">
    <location>
        <begin position="85"/>
        <end position="137"/>
    </location>
</feature>
<dbReference type="Gene3D" id="3.30.450.20">
    <property type="entry name" value="PAS domain"/>
    <property type="match status" value="2"/>
</dbReference>
<dbReference type="NCBIfam" id="TIGR00254">
    <property type="entry name" value="GGDEF"/>
    <property type="match status" value="1"/>
</dbReference>
<dbReference type="InterPro" id="IPR000160">
    <property type="entry name" value="GGDEF_dom"/>
</dbReference>
<dbReference type="InterPro" id="IPR035965">
    <property type="entry name" value="PAS-like_dom_sf"/>
</dbReference>
<dbReference type="NCBIfam" id="TIGR00229">
    <property type="entry name" value="sensory_box"/>
    <property type="match status" value="2"/>
</dbReference>
<dbReference type="Gene3D" id="3.20.20.450">
    <property type="entry name" value="EAL domain"/>
    <property type="match status" value="1"/>
</dbReference>
<dbReference type="PROSITE" id="PS50887">
    <property type="entry name" value="GGDEF"/>
    <property type="match status" value="1"/>
</dbReference>
<dbReference type="InterPro" id="IPR052155">
    <property type="entry name" value="Biofilm_reg_signaling"/>
</dbReference>
<dbReference type="InterPro" id="IPR001610">
    <property type="entry name" value="PAC"/>
</dbReference>
<keyword evidence="5" id="KW-1185">Reference proteome</keyword>
<protein>
    <submittedName>
        <fullName evidence="4">EAL domain-containing protein</fullName>
    </submittedName>
</protein>
<dbReference type="SMART" id="SM00267">
    <property type="entry name" value="GGDEF"/>
    <property type="match status" value="1"/>
</dbReference>
<reference evidence="4 5" key="1">
    <citation type="submission" date="2020-07" db="EMBL/GenBank/DDBJ databases">
        <authorList>
            <person name="Li M."/>
        </authorList>
    </citation>
    <scope>NUCLEOTIDE SEQUENCE [LARGE SCALE GENOMIC DNA]</scope>
    <source>
        <strain evidence="4 5">DSM 23284</strain>
    </source>
</reference>
<dbReference type="Proteomes" id="UP000559404">
    <property type="component" value="Unassembled WGS sequence"/>
</dbReference>
<feature type="domain" description="EAL" evidence="2">
    <location>
        <begin position="448"/>
        <end position="690"/>
    </location>
</feature>
<dbReference type="PANTHER" id="PTHR44757">
    <property type="entry name" value="DIGUANYLATE CYCLASE DGCP"/>
    <property type="match status" value="1"/>
</dbReference>
<evidence type="ECO:0000259" key="2">
    <source>
        <dbReference type="PROSITE" id="PS50883"/>
    </source>
</evidence>
<dbReference type="RefSeq" id="WP_181760066.1">
    <property type="nucleotide sequence ID" value="NZ_BMCR01000008.1"/>
</dbReference>
<dbReference type="CDD" id="cd01948">
    <property type="entry name" value="EAL"/>
    <property type="match status" value="1"/>
</dbReference>
<evidence type="ECO:0000259" key="3">
    <source>
        <dbReference type="PROSITE" id="PS50887"/>
    </source>
</evidence>
<evidence type="ECO:0000313" key="5">
    <source>
        <dbReference type="Proteomes" id="UP000559404"/>
    </source>
</evidence>
<dbReference type="InterPro" id="IPR029787">
    <property type="entry name" value="Nucleotide_cyclase"/>
</dbReference>
<dbReference type="EMBL" id="JACEON010000007">
    <property type="protein sequence ID" value="MBA4611871.1"/>
    <property type="molecule type" value="Genomic_DNA"/>
</dbReference>
<dbReference type="Pfam" id="PF00563">
    <property type="entry name" value="EAL"/>
    <property type="match status" value="1"/>
</dbReference>
<dbReference type="Pfam" id="PF00990">
    <property type="entry name" value="GGDEF"/>
    <property type="match status" value="1"/>
</dbReference>
<proteinExistence type="predicted"/>
<dbReference type="SMART" id="SM00052">
    <property type="entry name" value="EAL"/>
    <property type="match status" value="1"/>
</dbReference>
<feature type="domain" description="GGDEF" evidence="3">
    <location>
        <begin position="299"/>
        <end position="437"/>
    </location>
</feature>
<accession>A0A838XS31</accession>
<dbReference type="SUPFAM" id="SSF141868">
    <property type="entry name" value="EAL domain-like"/>
    <property type="match status" value="1"/>
</dbReference>
<dbReference type="Pfam" id="PF08448">
    <property type="entry name" value="PAS_4"/>
    <property type="match status" value="2"/>
</dbReference>
<dbReference type="InterPro" id="IPR043128">
    <property type="entry name" value="Rev_trsase/Diguanyl_cyclase"/>
</dbReference>
<dbReference type="InterPro" id="IPR001633">
    <property type="entry name" value="EAL_dom"/>
</dbReference>
<reference evidence="4 5" key="2">
    <citation type="submission" date="2020-08" db="EMBL/GenBank/DDBJ databases">
        <title>Stappia taiwanensis sp. nov., isolated from a coastal thermal spring.</title>
        <authorList>
            <person name="Kampfer P."/>
        </authorList>
    </citation>
    <scope>NUCLEOTIDE SEQUENCE [LARGE SCALE GENOMIC DNA]</scope>
    <source>
        <strain evidence="4 5">DSM 23284</strain>
    </source>
</reference>
<name>A0A838XS31_9HYPH</name>
<sequence>MTDNDNKAVASGPLELHSAVFAAAADPIYVCTPDFIVAEANEPYAVVCGLTREETLGIRLPDLIGAATFSRRKPFLDSALAGHPATLQDWVNHSVLGRRFFDVRYQPVRDGSGAVVGVVAFGRDITDLQQAGDALRMHRSVVSQMSDRISIIGRDFRYRMTNESNALHHRTSTGCFVGRHLADVIGELRFHAEVKQRFERCFLGERIEYDKQERRPDGTMAIVSTRLEPFRNQQGDIDGAVVILRDVTETRRMENRLERLALEDELTGTANRRAFETWVAARLDALAGRRQDLALAAKQGFSIVFIDLDDFKIINDTVGHGAGDRFLCEIASRLRGLEDDRVHAARIGGDEFGLVIDGADRIAARSICDKVVRAFDGFHFTWEGMRFRAGASVGLASVDPDLAREAVPDVRHVLQWADHACMKAKAAGGRQVSEHRAFDRVAARRRDEIRHLAEIEQALAENALCLHRMIIRDVHTSAREMQEVLIRLRSPSGSLRGSSMLLATAERHGLMRRIDGWTVERVLTRLEEDPGELPVALNLSAESLGHPEFAHDLLDRLDGARHLACRLIVEVSETAVARLTERAWRTLAGLRQLGCRVALDEFGKGFSSFSLLRENTFDIIKIDRGLTADVATDPVKRAAISGIVGLAEALHLPTIAEYVADEASFTPLGALGVRLAQGDYIGKPEPWPDA</sequence>
<evidence type="ECO:0000259" key="1">
    <source>
        <dbReference type="PROSITE" id="PS50113"/>
    </source>
</evidence>
<dbReference type="InterPro" id="IPR035919">
    <property type="entry name" value="EAL_sf"/>
</dbReference>
<dbReference type="Gene3D" id="3.30.70.270">
    <property type="match status" value="1"/>
</dbReference>
<dbReference type="CDD" id="cd00130">
    <property type="entry name" value="PAS"/>
    <property type="match status" value="1"/>
</dbReference>
<dbReference type="InterPro" id="IPR000014">
    <property type="entry name" value="PAS"/>
</dbReference>
<feature type="domain" description="PAC" evidence="1">
    <location>
        <begin position="207"/>
        <end position="259"/>
    </location>
</feature>
<dbReference type="SUPFAM" id="SSF55785">
    <property type="entry name" value="PYP-like sensor domain (PAS domain)"/>
    <property type="match status" value="2"/>
</dbReference>
<dbReference type="PROSITE" id="PS50113">
    <property type="entry name" value="PAC"/>
    <property type="match status" value="2"/>
</dbReference>
<dbReference type="PANTHER" id="PTHR44757:SF2">
    <property type="entry name" value="BIOFILM ARCHITECTURE MAINTENANCE PROTEIN MBAA"/>
    <property type="match status" value="1"/>
</dbReference>
<organism evidence="4 5">
    <name type="scientific">Stappia taiwanensis</name>
    <dbReference type="NCBI Taxonomy" id="992267"/>
    <lineage>
        <taxon>Bacteria</taxon>
        <taxon>Pseudomonadati</taxon>
        <taxon>Pseudomonadota</taxon>
        <taxon>Alphaproteobacteria</taxon>
        <taxon>Hyphomicrobiales</taxon>
        <taxon>Stappiaceae</taxon>
        <taxon>Stappia</taxon>
    </lineage>
</organism>
<dbReference type="CDD" id="cd01949">
    <property type="entry name" value="GGDEF"/>
    <property type="match status" value="1"/>
</dbReference>
<evidence type="ECO:0000313" key="4">
    <source>
        <dbReference type="EMBL" id="MBA4611871.1"/>
    </source>
</evidence>
<dbReference type="SMART" id="SM00086">
    <property type="entry name" value="PAC"/>
    <property type="match status" value="2"/>
</dbReference>
<comment type="caution">
    <text evidence="4">The sequence shown here is derived from an EMBL/GenBank/DDBJ whole genome shotgun (WGS) entry which is preliminary data.</text>
</comment>
<dbReference type="SUPFAM" id="SSF55073">
    <property type="entry name" value="Nucleotide cyclase"/>
    <property type="match status" value="1"/>
</dbReference>